<comment type="similarity">
    <text evidence="8 9">Belongs to the TonB-dependent receptor family.</text>
</comment>
<evidence type="ECO:0000259" key="11">
    <source>
        <dbReference type="Pfam" id="PF00593"/>
    </source>
</evidence>
<evidence type="ECO:0000256" key="5">
    <source>
        <dbReference type="ARBA" id="ARBA00023077"/>
    </source>
</evidence>
<evidence type="ECO:0000256" key="10">
    <source>
        <dbReference type="SAM" id="SignalP"/>
    </source>
</evidence>
<dbReference type="AlphaFoldDB" id="A0A2T4J8B4"/>
<evidence type="ECO:0000313" key="13">
    <source>
        <dbReference type="EMBL" id="PTE14078.1"/>
    </source>
</evidence>
<keyword evidence="7 8" id="KW-0998">Cell outer membrane</keyword>
<evidence type="ECO:0000256" key="4">
    <source>
        <dbReference type="ARBA" id="ARBA00022692"/>
    </source>
</evidence>
<dbReference type="InterPro" id="IPR039426">
    <property type="entry name" value="TonB-dep_rcpt-like"/>
</dbReference>
<dbReference type="EMBL" id="PZKE01000009">
    <property type="protein sequence ID" value="PTE14078.1"/>
    <property type="molecule type" value="Genomic_DNA"/>
</dbReference>
<accession>A0A2T4J8B4</accession>
<dbReference type="Pfam" id="PF07715">
    <property type="entry name" value="Plug"/>
    <property type="match status" value="1"/>
</dbReference>
<dbReference type="InterPro" id="IPR000531">
    <property type="entry name" value="Beta-barrel_TonB"/>
</dbReference>
<dbReference type="Gene3D" id="2.40.170.20">
    <property type="entry name" value="TonB-dependent receptor, beta-barrel domain"/>
    <property type="match status" value="1"/>
</dbReference>
<dbReference type="InterPro" id="IPR036942">
    <property type="entry name" value="Beta-barrel_TonB_sf"/>
</dbReference>
<dbReference type="GO" id="GO:0015344">
    <property type="term" value="F:siderophore uptake transmembrane transporter activity"/>
    <property type="evidence" value="ECO:0007669"/>
    <property type="project" value="TreeGrafter"/>
</dbReference>
<dbReference type="PANTHER" id="PTHR30069">
    <property type="entry name" value="TONB-DEPENDENT OUTER MEMBRANE RECEPTOR"/>
    <property type="match status" value="1"/>
</dbReference>
<evidence type="ECO:0008006" key="15">
    <source>
        <dbReference type="Google" id="ProtNLM"/>
    </source>
</evidence>
<keyword evidence="14" id="KW-1185">Reference proteome</keyword>
<feature type="domain" description="TonB-dependent receptor plug" evidence="12">
    <location>
        <begin position="52"/>
        <end position="154"/>
    </location>
</feature>
<evidence type="ECO:0000256" key="9">
    <source>
        <dbReference type="RuleBase" id="RU003357"/>
    </source>
</evidence>
<dbReference type="RefSeq" id="WP_107673504.1">
    <property type="nucleotide sequence ID" value="NZ_PZKE01000009.1"/>
</dbReference>
<organism evidence="13 14">
    <name type="scientific">Fuscovulum blasticum DSM 2131</name>
    <dbReference type="NCBI Taxonomy" id="1188250"/>
    <lineage>
        <taxon>Bacteria</taxon>
        <taxon>Pseudomonadati</taxon>
        <taxon>Pseudomonadota</taxon>
        <taxon>Alphaproteobacteria</taxon>
        <taxon>Rhodobacterales</taxon>
        <taxon>Paracoccaceae</taxon>
        <taxon>Pseudogemmobacter</taxon>
    </lineage>
</organism>
<evidence type="ECO:0000256" key="3">
    <source>
        <dbReference type="ARBA" id="ARBA00022452"/>
    </source>
</evidence>
<evidence type="ECO:0000313" key="14">
    <source>
        <dbReference type="Proteomes" id="UP000241362"/>
    </source>
</evidence>
<dbReference type="GO" id="GO:0044718">
    <property type="term" value="P:siderophore transmembrane transport"/>
    <property type="evidence" value="ECO:0007669"/>
    <property type="project" value="TreeGrafter"/>
</dbReference>
<feature type="chain" id="PRO_5015735920" description="TonB-dependent copper receptor" evidence="10">
    <location>
        <begin position="26"/>
        <end position="689"/>
    </location>
</feature>
<dbReference type="InterPro" id="IPR037066">
    <property type="entry name" value="Plug_dom_sf"/>
</dbReference>
<dbReference type="PROSITE" id="PS52016">
    <property type="entry name" value="TONB_DEPENDENT_REC_3"/>
    <property type="match status" value="1"/>
</dbReference>
<keyword evidence="5 9" id="KW-0798">TonB box</keyword>
<evidence type="ECO:0000259" key="12">
    <source>
        <dbReference type="Pfam" id="PF07715"/>
    </source>
</evidence>
<comment type="caution">
    <text evidence="13">The sequence shown here is derived from an EMBL/GenBank/DDBJ whole genome shotgun (WGS) entry which is preliminary data.</text>
</comment>
<keyword evidence="2 8" id="KW-0813">Transport</keyword>
<keyword evidence="4 8" id="KW-0812">Transmembrane</keyword>
<proteinExistence type="inferred from homology"/>
<evidence type="ECO:0000256" key="6">
    <source>
        <dbReference type="ARBA" id="ARBA00023136"/>
    </source>
</evidence>
<protein>
    <recommendedName>
        <fullName evidence="15">TonB-dependent copper receptor</fullName>
    </recommendedName>
</protein>
<evidence type="ECO:0000256" key="7">
    <source>
        <dbReference type="ARBA" id="ARBA00023237"/>
    </source>
</evidence>
<name>A0A2T4J8B4_FUSBL</name>
<comment type="subcellular location">
    <subcellularLocation>
        <location evidence="1 8">Cell outer membrane</location>
        <topology evidence="1 8">Multi-pass membrane protein</topology>
    </subcellularLocation>
</comment>
<feature type="signal peptide" evidence="10">
    <location>
        <begin position="1"/>
        <end position="25"/>
    </location>
</feature>
<evidence type="ECO:0000256" key="8">
    <source>
        <dbReference type="PROSITE-ProRule" id="PRU01360"/>
    </source>
</evidence>
<keyword evidence="10" id="KW-0732">Signal</keyword>
<dbReference type="Proteomes" id="UP000241362">
    <property type="component" value="Unassembled WGS sequence"/>
</dbReference>
<dbReference type="Gene3D" id="2.170.130.10">
    <property type="entry name" value="TonB-dependent receptor, plug domain"/>
    <property type="match status" value="1"/>
</dbReference>
<evidence type="ECO:0000256" key="1">
    <source>
        <dbReference type="ARBA" id="ARBA00004571"/>
    </source>
</evidence>
<keyword evidence="3 8" id="KW-1134">Transmembrane beta strand</keyword>
<dbReference type="Pfam" id="PF00593">
    <property type="entry name" value="TonB_dep_Rec_b-barrel"/>
    <property type="match status" value="1"/>
</dbReference>
<dbReference type="SUPFAM" id="SSF56935">
    <property type="entry name" value="Porins"/>
    <property type="match status" value="1"/>
</dbReference>
<dbReference type="GO" id="GO:0009279">
    <property type="term" value="C:cell outer membrane"/>
    <property type="evidence" value="ECO:0007669"/>
    <property type="project" value="UniProtKB-SubCell"/>
</dbReference>
<sequence length="689" mass="72241">MTIANMTRLGATALLLGSISGLALAQGATEDPATPLPPIYITGSGIKGPQSTASGTVFDPATLGTPSYLDGGAVLTTLPGIASSRMGGQGLDIVIRGLNSNQINVIDAGAVTYGGCPNHMDPPASTAAFARADKVTVTRGYASVTNGPGGTGGTVRLEREAPPAGAANGFTGEAHASAGSNANALGAGGRFTWTLGNGFYVKGAVEAKDADDYADGAGRTVRSAYEQTSGGLTFGYVGQGFDIALDYDRDAARDVLFAGAGMDSPSTDTTVWRLRGGVDLDAGALRRIEAEVFLSEVDHVMDNYSLRPATGMFMRVPTTSDTHGGKVEAQFTFGSTTARLGIDHQSNNRLAILYGGMAAARPAIEAANPANARFLMWPDVTIEQTGLYAETETELDAANTLKLGLRHDHVKASAGAAAGLPGYAAAAPNGFYTTYYGTTFNDARREDNWGGLVRFEHDFGGGMTGFVGLSRSVRTADATERAMGRSNWVGNPDIAPEKHLQFDLGVEVKRDDWALTATAYVDRVDDFILRDASTFAGVTTYRNVSAQLAGVELSGSWQSGGLQLTGDLAYTRGQNRDDDAPLAQIPPLMGKLAVSYGEGAWRLGTQMVWADGQDRIDPARDPAATPGYAVFNLFGSYDISETVTLTAGVDNLFDRAYATHLARSNAVDPALVQVYEPGRTFHLALSAKF</sequence>
<gene>
    <name evidence="13" type="ORF">C5F44_10580</name>
</gene>
<keyword evidence="6 8" id="KW-0472">Membrane</keyword>
<dbReference type="PANTHER" id="PTHR30069:SF49">
    <property type="entry name" value="OUTER MEMBRANE PROTEIN C"/>
    <property type="match status" value="1"/>
</dbReference>
<dbReference type="InterPro" id="IPR012910">
    <property type="entry name" value="Plug_dom"/>
</dbReference>
<reference evidence="13 14" key="1">
    <citation type="submission" date="2018-03" db="EMBL/GenBank/DDBJ databases">
        <title>Rhodobacter blasticus.</title>
        <authorList>
            <person name="Meyer T.E."/>
            <person name="Miller S."/>
            <person name="Lodha T."/>
            <person name="Gandham S."/>
            <person name="Chintalapati S."/>
            <person name="Chintalapati V.R."/>
        </authorList>
    </citation>
    <scope>NUCLEOTIDE SEQUENCE [LARGE SCALE GENOMIC DNA]</scope>
    <source>
        <strain evidence="13 14">DSM 2131</strain>
    </source>
</reference>
<evidence type="ECO:0000256" key="2">
    <source>
        <dbReference type="ARBA" id="ARBA00022448"/>
    </source>
</evidence>
<feature type="domain" description="TonB-dependent receptor-like beta-barrel" evidence="11">
    <location>
        <begin position="211"/>
        <end position="652"/>
    </location>
</feature>